<dbReference type="Proteomes" id="UP000275408">
    <property type="component" value="Unassembled WGS sequence"/>
</dbReference>
<dbReference type="EMBL" id="RCHS01000794">
    <property type="protein sequence ID" value="RMX56826.1"/>
    <property type="molecule type" value="Genomic_DNA"/>
</dbReference>
<evidence type="ECO:0000313" key="2">
    <source>
        <dbReference type="Proteomes" id="UP000275408"/>
    </source>
</evidence>
<comment type="caution">
    <text evidence="1">The sequence shown here is derived from an EMBL/GenBank/DDBJ whole genome shotgun (WGS) entry which is preliminary data.</text>
</comment>
<feature type="non-terminal residue" evidence="1">
    <location>
        <position position="1"/>
    </location>
</feature>
<name>A0A3M6UT23_POCDA</name>
<keyword evidence="2" id="KW-1185">Reference proteome</keyword>
<dbReference type="AlphaFoldDB" id="A0A3M6UT23"/>
<evidence type="ECO:0000313" key="1">
    <source>
        <dbReference type="EMBL" id="RMX56826.1"/>
    </source>
</evidence>
<reference evidence="1 2" key="1">
    <citation type="journal article" date="2018" name="Sci. Rep.">
        <title>Comparative analysis of the Pocillopora damicornis genome highlights role of immune system in coral evolution.</title>
        <authorList>
            <person name="Cunning R."/>
            <person name="Bay R.A."/>
            <person name="Gillette P."/>
            <person name="Baker A.C."/>
            <person name="Traylor-Knowles N."/>
        </authorList>
    </citation>
    <scope>NUCLEOTIDE SEQUENCE [LARGE SCALE GENOMIC DNA]</scope>
    <source>
        <strain evidence="1">RSMAS</strain>
        <tissue evidence="1">Whole animal</tissue>
    </source>
</reference>
<gene>
    <name evidence="1" type="ORF">pdam_00009935</name>
</gene>
<proteinExistence type="predicted"/>
<accession>A0A3M6UT23</accession>
<organism evidence="1 2">
    <name type="scientific">Pocillopora damicornis</name>
    <name type="common">Cauliflower coral</name>
    <name type="synonym">Millepora damicornis</name>
    <dbReference type="NCBI Taxonomy" id="46731"/>
    <lineage>
        <taxon>Eukaryota</taxon>
        <taxon>Metazoa</taxon>
        <taxon>Cnidaria</taxon>
        <taxon>Anthozoa</taxon>
        <taxon>Hexacorallia</taxon>
        <taxon>Scleractinia</taxon>
        <taxon>Astrocoeniina</taxon>
        <taxon>Pocilloporidae</taxon>
        <taxon>Pocillopora</taxon>
    </lineage>
</organism>
<protein>
    <submittedName>
        <fullName evidence="1">Uncharacterized protein</fullName>
    </submittedName>
</protein>
<sequence length="162" mass="17974">CSEPTQAMMTKYIDGIFIACFMHVDYIILNMPLPDGSPSNSQESQLSAAIALGPQPPFEQNCTSYEYFTLLFSLPTEYLSNDPLVTVKFVSLHCASQGRISGRSKVTKTRNSSPCREPVMQFKSTAVLPYVKGVSEPFGHNACNNKASPQYSSPTRHLDQIW</sequence>